<sequence length="335" mass="36069">MKTTNPSPIAVTKLRALIVPADVLALEGITLTAKLILAEVIDLYKVKKHVFASDEHFAARLGIGLRTVGDAIKQLHEQGLLARTVNPKARHKRQLTPTLPNLLTDNQSAKLLRNSQASEALVAADSAASAREIRNDSLRNLQEVPAKSAGINTRVNSKANIHLTPTGGVAAEAAARAQYGEIEKEGDAASPLTTSPSSPIVAAAPPASRSRAARTKPKSAPQHPFAESPYADADAFVEALQGTDYAHADLHYYHEVIRTWAESKDARNANWLPMMCNWMLRDAKDQKLKTTSSSPASSSHAYASASSHAKRSHQHETLADVGAVVDQYLEGKYGR</sequence>
<evidence type="ECO:0000313" key="2">
    <source>
        <dbReference type="EMBL" id="UPL50228.1"/>
    </source>
</evidence>
<dbReference type="Pfam" id="PF13730">
    <property type="entry name" value="HTH_36"/>
    <property type="match status" value="1"/>
</dbReference>
<reference evidence="2 3" key="1">
    <citation type="submission" date="2022-04" db="EMBL/GenBank/DDBJ databases">
        <title>Hymenobacter sp. isolated from the air.</title>
        <authorList>
            <person name="Won M."/>
            <person name="Lee C.-M."/>
            <person name="Woen H.-Y."/>
            <person name="Kwon S.-W."/>
        </authorList>
    </citation>
    <scope>NUCLEOTIDE SEQUENCE [LARGE SCALE GENOMIC DNA]</scope>
    <source>
        <strain evidence="3">5516 S-25</strain>
    </source>
</reference>
<accession>A0ABY4JBM9</accession>
<gene>
    <name evidence="2" type="ORF">MWH26_04800</name>
</gene>
<name>A0ABY4JBM9_9BACT</name>
<proteinExistence type="predicted"/>
<dbReference type="EMBL" id="CP095848">
    <property type="protein sequence ID" value="UPL50228.1"/>
    <property type="molecule type" value="Genomic_DNA"/>
</dbReference>
<organism evidence="2 3">
    <name type="scientific">Hymenobacter sublimis</name>
    <dbReference type="NCBI Taxonomy" id="2933777"/>
    <lineage>
        <taxon>Bacteria</taxon>
        <taxon>Pseudomonadati</taxon>
        <taxon>Bacteroidota</taxon>
        <taxon>Cytophagia</taxon>
        <taxon>Cytophagales</taxon>
        <taxon>Hymenobacteraceae</taxon>
        <taxon>Hymenobacter</taxon>
    </lineage>
</organism>
<feature type="region of interest" description="Disordered" evidence="1">
    <location>
        <begin position="184"/>
        <end position="227"/>
    </location>
</feature>
<feature type="region of interest" description="Disordered" evidence="1">
    <location>
        <begin position="287"/>
        <end position="318"/>
    </location>
</feature>
<evidence type="ECO:0000313" key="3">
    <source>
        <dbReference type="Proteomes" id="UP000829647"/>
    </source>
</evidence>
<keyword evidence="3" id="KW-1185">Reference proteome</keyword>
<evidence type="ECO:0000256" key="1">
    <source>
        <dbReference type="SAM" id="MobiDB-lite"/>
    </source>
</evidence>
<dbReference type="Proteomes" id="UP000829647">
    <property type="component" value="Chromosome"/>
</dbReference>
<dbReference type="InterPro" id="IPR036388">
    <property type="entry name" value="WH-like_DNA-bd_sf"/>
</dbReference>
<dbReference type="Gene3D" id="1.10.10.10">
    <property type="entry name" value="Winged helix-like DNA-binding domain superfamily/Winged helix DNA-binding domain"/>
    <property type="match status" value="1"/>
</dbReference>
<feature type="compositionally biased region" description="Low complexity" evidence="1">
    <location>
        <begin position="292"/>
        <end position="307"/>
    </location>
</feature>
<protein>
    <submittedName>
        <fullName evidence="2">Helix-turn-helix domain-containing protein</fullName>
    </submittedName>
</protein>
<dbReference type="RefSeq" id="WP_247976268.1">
    <property type="nucleotide sequence ID" value="NZ_CP095848.1"/>
</dbReference>
<feature type="compositionally biased region" description="Low complexity" evidence="1">
    <location>
        <begin position="190"/>
        <end position="210"/>
    </location>
</feature>